<proteinExistence type="predicted"/>
<comment type="caution">
    <text evidence="1">The sequence shown here is derived from an EMBL/GenBank/DDBJ whole genome shotgun (WGS) entry which is preliminary data.</text>
</comment>
<dbReference type="EMBL" id="JAWDJW010003708">
    <property type="protein sequence ID" value="KAK3076661.1"/>
    <property type="molecule type" value="Genomic_DNA"/>
</dbReference>
<keyword evidence="2" id="KW-1185">Reference proteome</keyword>
<evidence type="ECO:0000313" key="1">
    <source>
        <dbReference type="EMBL" id="KAK3076661.1"/>
    </source>
</evidence>
<gene>
    <name evidence="1" type="ORF">LTS18_012406</name>
</gene>
<dbReference type="Proteomes" id="UP001186974">
    <property type="component" value="Unassembled WGS sequence"/>
</dbReference>
<sequence>RGITLSHSTGSARTSDPHSDAETSSGVPVTPESASQEEYSDSGEVISEGEAEDDWEEIHGHYGPVDDIDPSDSASRPRTTRVSSHRVAHTHAHHDYEAHPPPRRHKSSHRVRPEVPPPPPPDPHAHRAPRQRRERPHPRPESYHEDTLDHDDYPYPGGYGRAPGWAHVPPSHPGGYPASSASFNPFAGPGADAMVPAYGRDPYYGAPSGFAPTGANPFGGHEYYDDPPPPRQRRPPPRASRHSMYGRPEEQPLQLYNAGGPYYPPHWGMSYPPPHGYPQYPPYPQEPRERTPPSKRSTPAPEAPPPPAMPVSVPMPPPPPPGPDPVAEKFEQLQKLIEAQTAFQQAKEAAKRKALEDEKLAAKEQEEKTQSEKLAALEKLLLKQNEEAIAREKAAEAKQKAAEASAVAKLAKEAAEKAASDKIAKELAEAADKAKKAAEEEAAKKAAEAKEAHEKEMAA</sequence>
<feature type="non-terminal residue" evidence="1">
    <location>
        <position position="1"/>
    </location>
</feature>
<protein>
    <submittedName>
        <fullName evidence="1">Uncharacterized protein</fullName>
    </submittedName>
</protein>
<reference evidence="1" key="1">
    <citation type="submission" date="2024-09" db="EMBL/GenBank/DDBJ databases">
        <title>Black Yeasts Isolated from many extreme environments.</title>
        <authorList>
            <person name="Coleine C."/>
            <person name="Stajich J.E."/>
            <person name="Selbmann L."/>
        </authorList>
    </citation>
    <scope>NUCLEOTIDE SEQUENCE</scope>
    <source>
        <strain evidence="1">CCFEE 5737</strain>
    </source>
</reference>
<organism evidence="1 2">
    <name type="scientific">Coniosporium uncinatum</name>
    <dbReference type="NCBI Taxonomy" id="93489"/>
    <lineage>
        <taxon>Eukaryota</taxon>
        <taxon>Fungi</taxon>
        <taxon>Dikarya</taxon>
        <taxon>Ascomycota</taxon>
        <taxon>Pezizomycotina</taxon>
        <taxon>Dothideomycetes</taxon>
        <taxon>Dothideomycetes incertae sedis</taxon>
        <taxon>Coniosporium</taxon>
    </lineage>
</organism>
<feature type="non-terminal residue" evidence="1">
    <location>
        <position position="459"/>
    </location>
</feature>
<name>A0ACC3DJH7_9PEZI</name>
<evidence type="ECO:0000313" key="2">
    <source>
        <dbReference type="Proteomes" id="UP001186974"/>
    </source>
</evidence>
<accession>A0ACC3DJH7</accession>